<feature type="compositionally biased region" description="Basic and acidic residues" evidence="2">
    <location>
        <begin position="318"/>
        <end position="331"/>
    </location>
</feature>
<evidence type="ECO:0000256" key="1">
    <source>
        <dbReference type="SAM" id="Coils"/>
    </source>
</evidence>
<dbReference type="Proteomes" id="UP000001514">
    <property type="component" value="Unassembled WGS sequence"/>
</dbReference>
<keyword evidence="4" id="KW-1185">Reference proteome</keyword>
<organism evidence="4">
    <name type="scientific">Selaginella moellendorffii</name>
    <name type="common">Spikemoss</name>
    <dbReference type="NCBI Taxonomy" id="88036"/>
    <lineage>
        <taxon>Eukaryota</taxon>
        <taxon>Viridiplantae</taxon>
        <taxon>Streptophyta</taxon>
        <taxon>Embryophyta</taxon>
        <taxon>Tracheophyta</taxon>
        <taxon>Lycopodiopsida</taxon>
        <taxon>Selaginellales</taxon>
        <taxon>Selaginellaceae</taxon>
        <taxon>Selaginella</taxon>
    </lineage>
</organism>
<name>D8QZ99_SELML</name>
<feature type="region of interest" description="Disordered" evidence="2">
    <location>
        <begin position="1015"/>
        <end position="1046"/>
    </location>
</feature>
<dbReference type="EMBL" id="GL377569">
    <property type="protein sequence ID" value="EFJ34759.1"/>
    <property type="molecule type" value="Genomic_DNA"/>
</dbReference>
<sequence>MTCVDSLDSREEERSLRGKNSGSNAGTLDELNFSHIFDYNAIEQIANGLEKMVQSWSTAQEERAQEYVRVSVSLEDDDSSTKKIPEALDLNSLKNIDEYVEVAPPPMSASATTATIKPSSKNFSRISPAEKKLSSSTAKASSWEKEKSDFVPLSDRKVSPQPPKAAPSPGQRFGAGITNRISGGFQKPASPFEKENSSARPDFLSSIRGVNKQKVVEQENGRYTPRKSSPEVATSTASSPTRPEAGPRRNFQCQLHRDASNSPNRVEMSPRRNFPSQLHREVSTASSSPNRSEVSPRRNFASQLHREASTARSSPSRCEVRDFPSPLHREVSTGSISPNRSEVISPRRNFPCQLHREVSPRRNLSCQVHGREPSPPKRVPLESSFASYAQQHQNVDTTPKSFVSLSPERSFVQPSNGFETYSDAVEMQKVYIDVATNLERAFSQKECSARDANAGDNSATTTKLFQDCSKVTSSPAQKNETSIWLQDPGEHPMEVRSSKEYVSSLNRSFSRELPSQNDTLLVGIQKDFARAAATLERNGPESAAEISSVRESLELQNSSTLLSTRQSVPEERSSRNTINLNESERFTIEDVPEFQGDFSGKYSARSSPTKQDAEPEQPQHCKKEEQADDTFITSSSYWRVEPEALNAEVGQRDETSEKQQPRSQECSYVNEALYEKGNFTAERPLKRKKETLEVVRNAAGYESEFEMHESADFPFLMDNGHPAISETIFIAEDCFEPVPTRQFPTFVNVPAPIELDFDESKEAYKSKVEELQIALLECAAEYEVKMVEMEMKMLQMKSKCQGLEQELPQSTGKSEKVFQLAYAHEALTRIEKISGQEWTTKRLENYRKQNLKLQREKEIMSRDMVELRKKERQLDLLRKNLEDSLQKVNSLQRELVKKEEELVDSQLKEKEARAHVYQVEAALQQAEASQIDQGCVVSLVMALSQWLQNVKKQAGLVKFDPRHQLQIQQYEDSLAKLLDEYTPPKAIQNLMTRSNPSHEIQNAGGDFKGNFYLEDAPVAIPPSPPPPPPPQQDCSSVSPLRDNKRDKEVQALQNELEKLACRRATF</sequence>
<dbReference type="AlphaFoldDB" id="D8QZ99"/>
<feature type="compositionally biased region" description="Basic and acidic residues" evidence="2">
    <location>
        <begin position="650"/>
        <end position="660"/>
    </location>
</feature>
<feature type="coiled-coil region" evidence="1">
    <location>
        <begin position="843"/>
        <end position="908"/>
    </location>
</feature>
<feature type="region of interest" description="Disordered" evidence="2">
    <location>
        <begin position="361"/>
        <end position="380"/>
    </location>
</feature>
<feature type="region of interest" description="Disordered" evidence="2">
    <location>
        <begin position="1"/>
        <end position="24"/>
    </location>
</feature>
<evidence type="ECO:0000313" key="4">
    <source>
        <dbReference type="Proteomes" id="UP000001514"/>
    </source>
</evidence>
<feature type="compositionally biased region" description="Polar residues" evidence="2">
    <location>
        <begin position="231"/>
        <end position="241"/>
    </location>
</feature>
<feature type="region of interest" description="Disordered" evidence="2">
    <location>
        <begin position="646"/>
        <end position="665"/>
    </location>
</feature>
<evidence type="ECO:0000313" key="3">
    <source>
        <dbReference type="EMBL" id="EFJ34759.1"/>
    </source>
</evidence>
<feature type="region of interest" description="Disordered" evidence="2">
    <location>
        <begin position="108"/>
        <end position="348"/>
    </location>
</feature>
<feature type="compositionally biased region" description="Pro residues" evidence="2">
    <location>
        <begin position="1019"/>
        <end position="1031"/>
    </location>
</feature>
<feature type="compositionally biased region" description="Basic and acidic residues" evidence="2">
    <location>
        <begin position="7"/>
        <end position="16"/>
    </location>
</feature>
<feature type="compositionally biased region" description="Polar residues" evidence="2">
    <location>
        <begin position="116"/>
        <end position="125"/>
    </location>
</feature>
<dbReference type="KEGG" id="smo:SELMODRAFT_405654"/>
<feature type="compositionally biased region" description="Basic and acidic residues" evidence="2">
    <location>
        <begin position="611"/>
        <end position="625"/>
    </location>
</feature>
<reference evidence="3 4" key="1">
    <citation type="journal article" date="2011" name="Science">
        <title>The Selaginella genome identifies genetic changes associated with the evolution of vascular plants.</title>
        <authorList>
            <person name="Banks J.A."/>
            <person name="Nishiyama T."/>
            <person name="Hasebe M."/>
            <person name="Bowman J.L."/>
            <person name="Gribskov M."/>
            <person name="dePamphilis C."/>
            <person name="Albert V.A."/>
            <person name="Aono N."/>
            <person name="Aoyama T."/>
            <person name="Ambrose B.A."/>
            <person name="Ashton N.W."/>
            <person name="Axtell M.J."/>
            <person name="Barker E."/>
            <person name="Barker M.S."/>
            <person name="Bennetzen J.L."/>
            <person name="Bonawitz N.D."/>
            <person name="Chapple C."/>
            <person name="Cheng C."/>
            <person name="Correa L.G."/>
            <person name="Dacre M."/>
            <person name="DeBarry J."/>
            <person name="Dreyer I."/>
            <person name="Elias M."/>
            <person name="Engstrom E.M."/>
            <person name="Estelle M."/>
            <person name="Feng L."/>
            <person name="Finet C."/>
            <person name="Floyd S.K."/>
            <person name="Frommer W.B."/>
            <person name="Fujita T."/>
            <person name="Gramzow L."/>
            <person name="Gutensohn M."/>
            <person name="Harholt J."/>
            <person name="Hattori M."/>
            <person name="Heyl A."/>
            <person name="Hirai T."/>
            <person name="Hiwatashi Y."/>
            <person name="Ishikawa M."/>
            <person name="Iwata M."/>
            <person name="Karol K.G."/>
            <person name="Koehler B."/>
            <person name="Kolukisaoglu U."/>
            <person name="Kubo M."/>
            <person name="Kurata T."/>
            <person name="Lalonde S."/>
            <person name="Li K."/>
            <person name="Li Y."/>
            <person name="Litt A."/>
            <person name="Lyons E."/>
            <person name="Manning G."/>
            <person name="Maruyama T."/>
            <person name="Michael T.P."/>
            <person name="Mikami K."/>
            <person name="Miyazaki S."/>
            <person name="Morinaga S."/>
            <person name="Murata T."/>
            <person name="Mueller-Roeber B."/>
            <person name="Nelson D.R."/>
            <person name="Obara M."/>
            <person name="Oguri Y."/>
            <person name="Olmstead R.G."/>
            <person name="Onodera N."/>
            <person name="Petersen B.L."/>
            <person name="Pils B."/>
            <person name="Prigge M."/>
            <person name="Rensing S.A."/>
            <person name="Riano-Pachon D.M."/>
            <person name="Roberts A.W."/>
            <person name="Sato Y."/>
            <person name="Scheller H.V."/>
            <person name="Schulz B."/>
            <person name="Schulz C."/>
            <person name="Shakirov E.V."/>
            <person name="Shibagaki N."/>
            <person name="Shinohara N."/>
            <person name="Shippen D.E."/>
            <person name="Soerensen I."/>
            <person name="Sotooka R."/>
            <person name="Sugimoto N."/>
            <person name="Sugita M."/>
            <person name="Sumikawa N."/>
            <person name="Tanurdzic M."/>
            <person name="Theissen G."/>
            <person name="Ulvskov P."/>
            <person name="Wakazuki S."/>
            <person name="Weng J.K."/>
            <person name="Willats W.W."/>
            <person name="Wipf D."/>
            <person name="Wolf P.G."/>
            <person name="Yang L."/>
            <person name="Zimmer A.D."/>
            <person name="Zhu Q."/>
            <person name="Mitros T."/>
            <person name="Hellsten U."/>
            <person name="Loque D."/>
            <person name="Otillar R."/>
            <person name="Salamov A."/>
            <person name="Schmutz J."/>
            <person name="Shapiro H."/>
            <person name="Lindquist E."/>
            <person name="Lucas S."/>
            <person name="Rokhsar D."/>
            <person name="Grigoriev I.V."/>
        </authorList>
    </citation>
    <scope>NUCLEOTIDE SEQUENCE [LARGE SCALE GENOMIC DNA]</scope>
</reference>
<dbReference type="InParanoid" id="D8QZ99"/>
<dbReference type="Gramene" id="EFJ34759">
    <property type="protein sequence ID" value="EFJ34759"/>
    <property type="gene ID" value="SELMODRAFT_405654"/>
</dbReference>
<protein>
    <submittedName>
        <fullName evidence="3">Uncharacterized protein</fullName>
    </submittedName>
</protein>
<feature type="compositionally biased region" description="Polar residues" evidence="2">
    <location>
        <begin position="554"/>
        <end position="567"/>
    </location>
</feature>
<gene>
    <name evidence="3" type="ORF">SELMODRAFT_405654</name>
</gene>
<feature type="compositionally biased region" description="Polar residues" evidence="2">
    <location>
        <begin position="332"/>
        <end position="342"/>
    </location>
</feature>
<evidence type="ECO:0000256" key="2">
    <source>
        <dbReference type="SAM" id="MobiDB-lite"/>
    </source>
</evidence>
<feature type="region of interest" description="Disordered" evidence="2">
    <location>
        <begin position="542"/>
        <end position="628"/>
    </location>
</feature>
<dbReference type="HOGENOM" id="CLU_288445_0_0_1"/>
<feature type="compositionally biased region" description="Polar residues" evidence="2">
    <location>
        <begin position="283"/>
        <end position="293"/>
    </location>
</feature>
<feature type="coiled-coil region" evidence="1">
    <location>
        <begin position="761"/>
        <end position="806"/>
    </location>
</feature>
<keyword evidence="1" id="KW-0175">Coiled coil</keyword>
<proteinExistence type="predicted"/>
<accession>D8QZ99</accession>
<feature type="compositionally biased region" description="Basic and acidic residues" evidence="2">
    <location>
        <begin position="142"/>
        <end position="158"/>
    </location>
</feature>
<dbReference type="eggNOG" id="ENOG502R8UV">
    <property type="taxonomic scope" value="Eukaryota"/>
</dbReference>